<dbReference type="SUPFAM" id="SSF103473">
    <property type="entry name" value="MFS general substrate transporter"/>
    <property type="match status" value="1"/>
</dbReference>
<feature type="transmembrane region" description="Helical" evidence="5">
    <location>
        <begin position="284"/>
        <end position="307"/>
    </location>
</feature>
<proteinExistence type="predicted"/>
<dbReference type="PROSITE" id="PS00217">
    <property type="entry name" value="SUGAR_TRANSPORT_2"/>
    <property type="match status" value="1"/>
</dbReference>
<dbReference type="RefSeq" id="WP_027009150.1">
    <property type="nucleotide sequence ID" value="NZ_CP091521.1"/>
</dbReference>
<accession>A0A8T9MUS1</accession>
<evidence type="ECO:0000256" key="1">
    <source>
        <dbReference type="ARBA" id="ARBA00004141"/>
    </source>
</evidence>
<feature type="transmembrane region" description="Helical" evidence="5">
    <location>
        <begin position="252"/>
        <end position="272"/>
    </location>
</feature>
<evidence type="ECO:0000313" key="7">
    <source>
        <dbReference type="EMBL" id="UOP05019.2"/>
    </source>
</evidence>
<dbReference type="AlphaFoldDB" id="A0A8T9MUS1"/>
<dbReference type="KEGG" id="ckh:LVJ77_01475"/>
<feature type="transmembrane region" description="Helical" evidence="5">
    <location>
        <begin position="89"/>
        <end position="108"/>
    </location>
</feature>
<dbReference type="InterPro" id="IPR020846">
    <property type="entry name" value="MFS_dom"/>
</dbReference>
<evidence type="ECO:0000313" key="8">
    <source>
        <dbReference type="Proteomes" id="UP000831534"/>
    </source>
</evidence>
<dbReference type="GO" id="GO:0046943">
    <property type="term" value="F:carboxylic acid transmembrane transporter activity"/>
    <property type="evidence" value="ECO:0007669"/>
    <property type="project" value="TreeGrafter"/>
</dbReference>
<evidence type="ECO:0000256" key="5">
    <source>
        <dbReference type="SAM" id="Phobius"/>
    </source>
</evidence>
<dbReference type="InterPro" id="IPR005829">
    <property type="entry name" value="Sugar_transporter_CS"/>
</dbReference>
<evidence type="ECO:0000259" key="6">
    <source>
        <dbReference type="PROSITE" id="PS50850"/>
    </source>
</evidence>
<dbReference type="InterPro" id="IPR036259">
    <property type="entry name" value="MFS_trans_sf"/>
</dbReference>
<dbReference type="PANTHER" id="PTHR23508:SF10">
    <property type="entry name" value="CARBOXYLIC ACID TRANSPORTER PROTEIN HOMOLOG"/>
    <property type="match status" value="1"/>
</dbReference>
<evidence type="ECO:0000256" key="4">
    <source>
        <dbReference type="ARBA" id="ARBA00023136"/>
    </source>
</evidence>
<protein>
    <submittedName>
        <fullName evidence="7">MFS transporter</fullName>
    </submittedName>
</protein>
<feature type="domain" description="Major facilitator superfamily (MFS) profile" evidence="6">
    <location>
        <begin position="23"/>
        <end position="436"/>
    </location>
</feature>
<dbReference type="Proteomes" id="UP000831534">
    <property type="component" value="Chromosome"/>
</dbReference>
<feature type="transmembrane region" description="Helical" evidence="5">
    <location>
        <begin position="147"/>
        <end position="171"/>
    </location>
</feature>
<keyword evidence="3 5" id="KW-1133">Transmembrane helix</keyword>
<dbReference type="CDD" id="cd17365">
    <property type="entry name" value="MFS_PcaK_like"/>
    <property type="match status" value="1"/>
</dbReference>
<reference evidence="7" key="1">
    <citation type="journal article" date="2022" name="Res Sq">
        <title>Evolution of multicellular longitudinally dividing oral cavity symbionts (Neisseriaceae).</title>
        <authorList>
            <person name="Nyongesa S."/>
            <person name="Weber P."/>
            <person name="Bernet E."/>
            <person name="Pullido F."/>
            <person name="Nieckarz M."/>
            <person name="Delaby M."/>
            <person name="Nieves C."/>
            <person name="Viehboeck T."/>
            <person name="Krause N."/>
            <person name="Rivera-Millot A."/>
            <person name="Nakamura A."/>
            <person name="Vischer N."/>
            <person name="VanNieuwenhze M."/>
            <person name="Brun Y."/>
            <person name="Cava F."/>
            <person name="Bulgheresi S."/>
            <person name="Veyrier F."/>
        </authorList>
    </citation>
    <scope>NUCLEOTIDE SEQUENCE</scope>
    <source>
        <strain evidence="7">17694</strain>
    </source>
</reference>
<dbReference type="GO" id="GO:0005886">
    <property type="term" value="C:plasma membrane"/>
    <property type="evidence" value="ECO:0007669"/>
    <property type="project" value="TreeGrafter"/>
</dbReference>
<dbReference type="Pfam" id="PF07690">
    <property type="entry name" value="MFS_1"/>
    <property type="match status" value="1"/>
</dbReference>
<sequence>MAQAPYLSDIIDERPLGKRQYLILTICGILMVLDGFDVQSVSYAAPAILQDWQIEKAELGAVFGSGLGGLLAGSLVCGYFSDRFGRRPVLLWSTLFFAVCMMATALVQNVGQLLVLRFITGLGLGAIMPNAMALCGEITPKKQRISVMMLISCGFTVGAMLGGFLAAVLIPRFGWQSVFWLGGVLPLLLLGVMYRHMPESLQYLALKNPQDPRIRRLLDGFYPAQALPDTFRTPPAQGGTPVKALFQNGRGAFTLTIWVISLMNMIGLYFLSNWLPTLAKQTGMSLQTAVLVGATLQLGGTFGTVLMGRAIDKNGFHRILVPCFAVAAGAIALLGGMNGPMAVFFAVVFVIGFTVIGGQPAINAMAADYYPTEYRTTGVGWSLGIGRIGSVIGPVLGGWLMQSGNLSMQQLFYFVALPSLVIIGILLLQHMLGIAKH</sequence>
<dbReference type="Gene3D" id="1.20.1250.20">
    <property type="entry name" value="MFS general substrate transporter like domains"/>
    <property type="match status" value="1"/>
</dbReference>
<feature type="transmembrane region" description="Helical" evidence="5">
    <location>
        <begin position="378"/>
        <end position="399"/>
    </location>
</feature>
<keyword evidence="8" id="KW-1185">Reference proteome</keyword>
<feature type="transmembrane region" description="Helical" evidence="5">
    <location>
        <begin position="319"/>
        <end position="337"/>
    </location>
</feature>
<evidence type="ECO:0000256" key="3">
    <source>
        <dbReference type="ARBA" id="ARBA00022989"/>
    </source>
</evidence>
<comment type="subcellular location">
    <subcellularLocation>
        <location evidence="1">Membrane</location>
        <topology evidence="1">Multi-pass membrane protein</topology>
    </subcellularLocation>
</comment>
<dbReference type="PANTHER" id="PTHR23508">
    <property type="entry name" value="CARBOXYLIC ACID TRANSPORTER PROTEIN HOMOLOG"/>
    <property type="match status" value="1"/>
</dbReference>
<keyword evidence="2 5" id="KW-0812">Transmembrane</keyword>
<organism evidence="7 8">
    <name type="scientific">Conchiformibius kuhniae</name>
    <dbReference type="NCBI Taxonomy" id="211502"/>
    <lineage>
        <taxon>Bacteria</taxon>
        <taxon>Pseudomonadati</taxon>
        <taxon>Pseudomonadota</taxon>
        <taxon>Betaproteobacteria</taxon>
        <taxon>Neisseriales</taxon>
        <taxon>Neisseriaceae</taxon>
        <taxon>Conchiformibius</taxon>
    </lineage>
</organism>
<feature type="transmembrane region" description="Helical" evidence="5">
    <location>
        <begin position="177"/>
        <end position="194"/>
    </location>
</feature>
<gene>
    <name evidence="7" type="ORF">LVJ77_01475</name>
</gene>
<feature type="transmembrane region" description="Helical" evidence="5">
    <location>
        <begin position="21"/>
        <end position="39"/>
    </location>
</feature>
<keyword evidence="4 5" id="KW-0472">Membrane</keyword>
<feature type="transmembrane region" description="Helical" evidence="5">
    <location>
        <begin position="411"/>
        <end position="428"/>
    </location>
</feature>
<feature type="transmembrane region" description="Helical" evidence="5">
    <location>
        <begin position="343"/>
        <end position="366"/>
    </location>
</feature>
<reference evidence="7" key="2">
    <citation type="submission" date="2024-09" db="EMBL/GenBank/DDBJ databases">
        <authorList>
            <person name="Veyrier F.J."/>
        </authorList>
    </citation>
    <scope>NUCLEOTIDE SEQUENCE</scope>
    <source>
        <strain evidence="7">17694</strain>
    </source>
</reference>
<dbReference type="InterPro" id="IPR011701">
    <property type="entry name" value="MFS"/>
</dbReference>
<name>A0A8T9MUS1_9NEIS</name>
<feature type="transmembrane region" description="Helical" evidence="5">
    <location>
        <begin position="59"/>
        <end position="80"/>
    </location>
</feature>
<dbReference type="EMBL" id="CP091521">
    <property type="protein sequence ID" value="UOP05019.2"/>
    <property type="molecule type" value="Genomic_DNA"/>
</dbReference>
<feature type="transmembrane region" description="Helical" evidence="5">
    <location>
        <begin position="114"/>
        <end position="135"/>
    </location>
</feature>
<evidence type="ECO:0000256" key="2">
    <source>
        <dbReference type="ARBA" id="ARBA00022692"/>
    </source>
</evidence>
<dbReference type="PROSITE" id="PS50850">
    <property type="entry name" value="MFS"/>
    <property type="match status" value="1"/>
</dbReference>